<dbReference type="KEGG" id="pcav:D3880_12100"/>
<evidence type="ECO:0008006" key="6">
    <source>
        <dbReference type="Google" id="ProtNLM"/>
    </source>
</evidence>
<evidence type="ECO:0000256" key="2">
    <source>
        <dbReference type="SAM" id="Phobius"/>
    </source>
</evidence>
<accession>A0A385Z1H8</accession>
<dbReference type="InterPro" id="IPR025738">
    <property type="entry name" value="BatD"/>
</dbReference>
<keyword evidence="2" id="KW-0472">Membrane</keyword>
<evidence type="ECO:0000313" key="4">
    <source>
        <dbReference type="EMBL" id="AYC33059.1"/>
    </source>
</evidence>
<evidence type="ECO:0000256" key="3">
    <source>
        <dbReference type="SAM" id="SignalP"/>
    </source>
</evidence>
<feature type="transmembrane region" description="Helical" evidence="2">
    <location>
        <begin position="295"/>
        <end position="312"/>
    </location>
</feature>
<dbReference type="PANTHER" id="PTHR40940:SF1">
    <property type="entry name" value="PROTEIN BATD"/>
    <property type="match status" value="1"/>
</dbReference>
<evidence type="ECO:0000313" key="5">
    <source>
        <dbReference type="Proteomes" id="UP000265560"/>
    </source>
</evidence>
<keyword evidence="2" id="KW-1133">Transmembrane helix</keyword>
<name>A0A385Z1H8_9PSED</name>
<reference evidence="5" key="1">
    <citation type="submission" date="2018-09" db="EMBL/GenBank/DDBJ databases">
        <authorList>
            <person name="Zhu H."/>
        </authorList>
    </citation>
    <scope>NUCLEOTIDE SEQUENCE [LARGE SCALE GENOMIC DNA]</scope>
    <source>
        <strain evidence="5">K2W31S-8</strain>
    </source>
</reference>
<feature type="region of interest" description="Disordered" evidence="1">
    <location>
        <begin position="417"/>
        <end position="453"/>
    </location>
</feature>
<sequence length="453" mass="49627">MKRLVLLLCCLCPLLGLAAPKVLVESRIAPAGTVTVGSTVRLEVDVLVDTWFTAAPRLPNLDLPGAMVMPPSSEATHLTEQRQGKTFFGLRFSYLITPNQAQSYSIPALAIQVSPGQGSGPVTVQSQPLGFIARMPEGVSAGQHVLVAQGLRFGQRIVRSHEPLRVGDSLTRQLTIEADGAQAMLIPPPTFVEIDGLKRYVKTPQVVPLDNGRGAISGGRRVDVASYVIDKPGHYTLPAIELRWWDAAANQARTARVAALEFEATGNSAYQAPFSIAEDLQKLGQKARVRIARHWLLLAIALVVGALAFYWGKPWWRRGRAALRGWQARRQQAYLQSADYAWKQLPGQLNGKPAQLTALYLWARRSQGAETLKNFAGQLPIPLAQRLLVLLRSCYGRPERATEALQELQQSLPALRKEARKQQPQALARHGLVPLNPRQAPPPSAVHSTKEAL</sequence>
<dbReference type="PANTHER" id="PTHR40940">
    <property type="entry name" value="PROTEIN BATD-RELATED"/>
    <property type="match status" value="1"/>
</dbReference>
<keyword evidence="3" id="KW-0732">Signal</keyword>
<dbReference type="EMBL" id="CP032419">
    <property type="protein sequence ID" value="AYC33059.1"/>
    <property type="molecule type" value="Genomic_DNA"/>
</dbReference>
<keyword evidence="5" id="KW-1185">Reference proteome</keyword>
<proteinExistence type="predicted"/>
<gene>
    <name evidence="4" type="ORF">D3880_12100</name>
</gene>
<feature type="chain" id="PRO_5017326847" description="Protein BatD" evidence="3">
    <location>
        <begin position="19"/>
        <end position="453"/>
    </location>
</feature>
<evidence type="ECO:0000256" key="1">
    <source>
        <dbReference type="SAM" id="MobiDB-lite"/>
    </source>
</evidence>
<protein>
    <recommendedName>
        <fullName evidence="6">Protein BatD</fullName>
    </recommendedName>
</protein>
<feature type="signal peptide" evidence="3">
    <location>
        <begin position="1"/>
        <end position="18"/>
    </location>
</feature>
<keyword evidence="2" id="KW-0812">Transmembrane</keyword>
<dbReference type="Proteomes" id="UP000265560">
    <property type="component" value="Chromosome"/>
</dbReference>
<organism evidence="4 5">
    <name type="scientific">Pseudomonas cavernae</name>
    <dbReference type="NCBI Taxonomy" id="2320867"/>
    <lineage>
        <taxon>Bacteria</taxon>
        <taxon>Pseudomonadati</taxon>
        <taxon>Pseudomonadota</taxon>
        <taxon>Gammaproteobacteria</taxon>
        <taxon>Pseudomonadales</taxon>
        <taxon>Pseudomonadaceae</taxon>
        <taxon>Pseudomonas</taxon>
    </lineage>
</organism>
<dbReference type="OrthoDB" id="5293418at2"/>
<dbReference type="AlphaFoldDB" id="A0A385Z1H8"/>
<dbReference type="RefSeq" id="WP_119893678.1">
    <property type="nucleotide sequence ID" value="NZ_CP032419.1"/>
</dbReference>